<feature type="domain" description="DUF418" evidence="2">
    <location>
        <begin position="256"/>
        <end position="418"/>
    </location>
</feature>
<gene>
    <name evidence="3" type="ORF">NP439_13310</name>
</gene>
<feature type="transmembrane region" description="Helical" evidence="1">
    <location>
        <begin position="309"/>
        <end position="331"/>
    </location>
</feature>
<evidence type="ECO:0000256" key="1">
    <source>
        <dbReference type="SAM" id="Phobius"/>
    </source>
</evidence>
<keyword evidence="1" id="KW-0472">Membrane</keyword>
<feature type="transmembrane region" description="Helical" evidence="1">
    <location>
        <begin position="123"/>
        <end position="141"/>
    </location>
</feature>
<protein>
    <submittedName>
        <fullName evidence="3">DUF418 domain-containing protein</fullName>
    </submittedName>
</protein>
<dbReference type="EMBL" id="CP101914">
    <property type="protein sequence ID" value="UUI01052.1"/>
    <property type="molecule type" value="Genomic_DNA"/>
</dbReference>
<reference evidence="3" key="1">
    <citation type="submission" date="2022-07" db="EMBL/GenBank/DDBJ databases">
        <title>FELIX.</title>
        <authorList>
            <person name="Wan K.H."/>
            <person name="Park S."/>
            <person name="Lawrence Q."/>
            <person name="Eichenberger J.P."/>
            <person name="Booth B.W."/>
            <person name="Piaggio A.J."/>
            <person name="Chandler J.C."/>
            <person name="Franklin A.B."/>
            <person name="Celniker S.E."/>
        </authorList>
    </citation>
    <scope>NUCLEOTIDE SEQUENCE</scope>
    <source>
        <strain evidence="3">QA-1986 374</strain>
    </source>
</reference>
<feature type="transmembrane region" description="Helical" evidence="1">
    <location>
        <begin position="379"/>
        <end position="400"/>
    </location>
</feature>
<keyword evidence="1" id="KW-1133">Transmembrane helix</keyword>
<dbReference type="PANTHER" id="PTHR30590">
    <property type="entry name" value="INNER MEMBRANE PROTEIN"/>
    <property type="match status" value="1"/>
</dbReference>
<sequence>MNEPEEKISSRKREESFYMANDGQNHIATPASTTKRIGELDLIRGMALLGILIANMQIFSYPYLYTSIIDAGWWQNAWDQTALWFIYLFVEQKFFTIFSFLFGLGFMIFLQRAKHKTDRPIRLYVRRLLFLFVLGLIHTYLIWSGDILLPYALLGFLLIFFYHKSAKTMLTWAVGLLVASCLFMIIQTFLFDNFMAARAPSVLVIENLIQDSVHAYSQGTYMDMLIQRLLDSDFGMEFNIFMMPMILAMFLFGAYAGKKELFRNLNQHRTGIKKMWRWSFIIGTVFLIVQVVLRTQVDAQNSGYNMAHIIGVLISAPALCFFYITSVLLLLQRDIWQRLLRPLKAVGRMALTNYLLQTVVCTLIFYSYGFGMYGKLGPALGVVLAFIIFGIQIIASNLWLKHFKFGPMEWIWRSFTYKGVFAKTLEKED</sequence>
<feature type="transmembrane region" description="Helical" evidence="1">
    <location>
        <begin position="84"/>
        <end position="111"/>
    </location>
</feature>
<dbReference type="Pfam" id="PF04235">
    <property type="entry name" value="DUF418"/>
    <property type="match status" value="1"/>
</dbReference>
<evidence type="ECO:0000259" key="2">
    <source>
        <dbReference type="Pfam" id="PF04235"/>
    </source>
</evidence>
<organism evidence="3 4">
    <name type="scientific">Oceanobacillus jeddahense</name>
    <dbReference type="NCBI Taxonomy" id="1462527"/>
    <lineage>
        <taxon>Bacteria</taxon>
        <taxon>Bacillati</taxon>
        <taxon>Bacillota</taxon>
        <taxon>Bacilli</taxon>
        <taxon>Bacillales</taxon>
        <taxon>Bacillaceae</taxon>
        <taxon>Oceanobacillus</taxon>
    </lineage>
</organism>
<feature type="transmembrane region" description="Helical" evidence="1">
    <location>
        <begin position="238"/>
        <end position="257"/>
    </location>
</feature>
<evidence type="ECO:0000313" key="3">
    <source>
        <dbReference type="EMBL" id="UUI01052.1"/>
    </source>
</evidence>
<feature type="transmembrane region" description="Helical" evidence="1">
    <location>
        <begin position="351"/>
        <end position="373"/>
    </location>
</feature>
<keyword evidence="4" id="KW-1185">Reference proteome</keyword>
<dbReference type="Proteomes" id="UP001059773">
    <property type="component" value="Chromosome"/>
</dbReference>
<feature type="transmembrane region" description="Helical" evidence="1">
    <location>
        <begin position="278"/>
        <end position="297"/>
    </location>
</feature>
<dbReference type="InterPro" id="IPR052529">
    <property type="entry name" value="Bact_Transport_Assoc"/>
</dbReference>
<keyword evidence="1" id="KW-0812">Transmembrane</keyword>
<dbReference type="InterPro" id="IPR007349">
    <property type="entry name" value="DUF418"/>
</dbReference>
<proteinExistence type="predicted"/>
<feature type="transmembrane region" description="Helical" evidence="1">
    <location>
        <begin position="42"/>
        <end position="64"/>
    </location>
</feature>
<dbReference type="RefSeq" id="WP_256706474.1">
    <property type="nucleotide sequence ID" value="NZ_CP101914.1"/>
</dbReference>
<evidence type="ECO:0000313" key="4">
    <source>
        <dbReference type="Proteomes" id="UP001059773"/>
    </source>
</evidence>
<name>A0ABY5JL75_9BACI</name>
<feature type="transmembrane region" description="Helical" evidence="1">
    <location>
        <begin position="147"/>
        <end position="163"/>
    </location>
</feature>
<accession>A0ABY5JL75</accession>
<feature type="transmembrane region" description="Helical" evidence="1">
    <location>
        <begin position="170"/>
        <end position="191"/>
    </location>
</feature>
<dbReference type="PANTHER" id="PTHR30590:SF2">
    <property type="entry name" value="INNER MEMBRANE PROTEIN"/>
    <property type="match status" value="1"/>
</dbReference>